<dbReference type="PROSITE" id="PS01261">
    <property type="entry name" value="UPF0020"/>
    <property type="match status" value="1"/>
</dbReference>
<dbReference type="Pfam" id="PF13855">
    <property type="entry name" value="LRR_8"/>
    <property type="match status" value="1"/>
</dbReference>
<keyword evidence="2 9" id="KW-0489">Methyltransferase</keyword>
<keyword evidence="10" id="KW-1185">Reference proteome</keyword>
<dbReference type="InterPro" id="IPR003591">
    <property type="entry name" value="Leu-rich_rpt_typical-subtyp"/>
</dbReference>
<sequence length="1508" mass="161596">MISNARLHGRGVAAAVLAAVAPGGIPTLGLQDCSMTAAAFEGCAAYLAATTRLVVYRCFGVGPSLTLAPPLGDIVSQTPQLRNLQVVCAATGSPSSSLFAGAPREIAGLRQLKTLQLVGAYLPHLEGVLEGLPDLSILDVQFNRLRRLPAALSRCTKLETLLLDGNMFLQLGATDSTPLKNVLASLPALKRLKLPGAPAAGVTISDLPDDLLSLDFGSLVKHTDIAQGAVLTEVCKPWYSVFYSSGDVWRRMKWQSGHELVYEPRLRAFVHLFQRMGPSIESLTLGGPQTYNTLENQCIPYYLSMLSPTALTQRRADRLALNAAAVQELAAFSRLTDLSIAEDLGEPSHESLAAAITQLPQLRRVRLQQVFMSRQVVGAVCRLPRLQSAELRSNSSPLPSLDALTALAGSLTELILAECKSEPAGLQLPLAAAFPKLEHLLVSAPRMQVPGSGRLAANPAAAGEVKEQAADPQQPPSAFDRAACRTAYRELLRAAPAVEMRSTAGSVLVEVQNAWMLAEPGLLGALLDAVVPIGGSVTSLSLRLCAFEAATFQGCEAHLAGTTRLAAMPCTGSAAQQPLRPALNALLRQAPALRDLSVWMGWHKPWSSRLDTGPPSALAALTHLTSLQLVGTSLPHVKRVLRGMTGLVHLDLRGNKLQRLPPSLSRCTQLTALLLGVNDEQLMQERNLRRLAALPALACLQLPFLFPGPASDHLIREREAAVRAVLAAAAPHTREVAFVGLTYGAELFLPRQYRWHVQRTSDGRSEASEQHAPARPEARRPPPPAAAGTGTSGGCAASSQCTMNDLPDEILGTILVKWDLGGGCLAVIEEVSRGSGLRMDLAAALPKLQRITFGSPKLQVPSSDILVAAAFKCSAAQLAAAQRLVVQGCRGSGAQGTLGAAIGAILQQTPRLRSLDITCTEGSRCKGSTGLLPLVGKLCHLTSLELVNTGLHSLAGVLEGLPGLVHLDLRGNKLQRVPPSLSRCTQLTALLLSGNSQQRGLGTSSIRQAGSGSKWRPRHHDRRPSPAVVRAMRERAEAADPQIHQRRQPLEAGHSHYYATCHPGLEEVVAAELRGEKIGAANVHPGKAGVSFSGPAAVGYRANLWLRAAIRVLQLEHETLLNARQPAGEAVYDAFREAADWARLLEPGQSFSLEGRVWSCSNLSSSQLLRVRARDAICDAIRDARGTKPAPPERGSVADLPLFVTAYHDRLTIYRDMSGDSLHRRGYRQAMHRASLNESAAAGILYLSGWGELCGREGAVLADPMCGSGTFLIEAALMATGTAPGSFRRWWPFMQWRDSYDRSAWAAEVEAAAAERHRPPAGVECWGNDLHQGALSLALKDVEAAGMQPMIRLHKGECRDWRLPRPPTLVVSNPPWGQRLLNPDREDSFSRGDESDLEAWWQSEEGPPQRQQPRQQRPDAAAAEQLAATWWDLSAFLKQQAPGATAFLLSGNPDATKGLRLKAERRYPITVGGVDCRLLRYSIRGREQPAEAAAGGESGSSGSSSGGV</sequence>
<feature type="domain" description="Ribosomal RNA large subunit methyltransferase K/L-like methyltransferase" evidence="7">
    <location>
        <begin position="1225"/>
        <end position="1383"/>
    </location>
</feature>
<dbReference type="GO" id="GO:0005930">
    <property type="term" value="C:axoneme"/>
    <property type="evidence" value="ECO:0007669"/>
    <property type="project" value="UniProtKB-SubCell"/>
</dbReference>
<organism evidence="9 10">
    <name type="scientific">Chlorella sorokiniana</name>
    <name type="common">Freshwater green alga</name>
    <dbReference type="NCBI Taxonomy" id="3076"/>
    <lineage>
        <taxon>Eukaryota</taxon>
        <taxon>Viridiplantae</taxon>
        <taxon>Chlorophyta</taxon>
        <taxon>core chlorophytes</taxon>
        <taxon>Trebouxiophyceae</taxon>
        <taxon>Chlorellales</taxon>
        <taxon>Chlorellaceae</taxon>
        <taxon>Chlorella clade</taxon>
        <taxon>Chlorella</taxon>
    </lineage>
</organism>
<dbReference type="Gene3D" id="3.40.50.150">
    <property type="entry name" value="Vaccinia Virus protein VP39"/>
    <property type="match status" value="1"/>
</dbReference>
<dbReference type="Proteomes" id="UP000239899">
    <property type="component" value="Unassembled WGS sequence"/>
</dbReference>
<dbReference type="GO" id="GO:0032259">
    <property type="term" value="P:methylation"/>
    <property type="evidence" value="ECO:0007669"/>
    <property type="project" value="UniProtKB-KW"/>
</dbReference>
<evidence type="ECO:0000256" key="1">
    <source>
        <dbReference type="ARBA" id="ARBA00004430"/>
    </source>
</evidence>
<evidence type="ECO:0000256" key="3">
    <source>
        <dbReference type="ARBA" id="ARBA00022614"/>
    </source>
</evidence>
<gene>
    <name evidence="9" type="ORF">C2E21_1857</name>
</gene>
<evidence type="ECO:0000256" key="4">
    <source>
        <dbReference type="ARBA" id="ARBA00022679"/>
    </source>
</evidence>
<dbReference type="GO" id="GO:0043527">
    <property type="term" value="C:tRNA methyltransferase complex"/>
    <property type="evidence" value="ECO:0007669"/>
    <property type="project" value="UniProtKB-ARBA"/>
</dbReference>
<evidence type="ECO:0000259" key="8">
    <source>
        <dbReference type="Pfam" id="PF22020"/>
    </source>
</evidence>
<dbReference type="STRING" id="3076.A0A2P6U080"/>
<feature type="compositionally biased region" description="Low complexity" evidence="6">
    <location>
        <begin position="786"/>
        <end position="798"/>
    </location>
</feature>
<dbReference type="SUPFAM" id="SSF52058">
    <property type="entry name" value="L domain-like"/>
    <property type="match status" value="1"/>
</dbReference>
<feature type="compositionally biased region" description="Basic and acidic residues" evidence="6">
    <location>
        <begin position="1382"/>
        <end position="1394"/>
    </location>
</feature>
<feature type="compositionally biased region" description="Polar residues" evidence="6">
    <location>
        <begin position="997"/>
        <end position="1011"/>
    </location>
</feature>
<dbReference type="InterPro" id="IPR001611">
    <property type="entry name" value="Leu-rich_rpt"/>
</dbReference>
<evidence type="ECO:0000256" key="5">
    <source>
        <dbReference type="ARBA" id="ARBA00022737"/>
    </source>
</evidence>
<keyword evidence="3" id="KW-0433">Leucine-rich repeat</keyword>
<dbReference type="PANTHER" id="PTHR47313:SF1">
    <property type="entry name" value="RIBOSOMAL RNA LARGE SUBUNIT METHYLTRANSFERASE K_L"/>
    <property type="match status" value="1"/>
</dbReference>
<evidence type="ECO:0000259" key="7">
    <source>
        <dbReference type="Pfam" id="PF01170"/>
    </source>
</evidence>
<feature type="region of interest" description="Disordered" evidence="6">
    <location>
        <begin position="1487"/>
        <end position="1508"/>
    </location>
</feature>
<keyword evidence="5" id="KW-0677">Repeat</keyword>
<keyword evidence="4" id="KW-0808">Transferase</keyword>
<dbReference type="Gene3D" id="3.30.2130.30">
    <property type="match status" value="1"/>
</dbReference>
<comment type="caution">
    <text evidence="9">The sequence shown here is derived from an EMBL/GenBank/DDBJ whole genome shotgun (WGS) entry which is preliminary data.</text>
</comment>
<accession>A0A2P6U080</accession>
<feature type="compositionally biased region" description="Gly residues" evidence="6">
    <location>
        <begin position="1496"/>
        <end position="1508"/>
    </location>
</feature>
<proteinExistence type="predicted"/>
<dbReference type="SUPFAM" id="SSF52047">
    <property type="entry name" value="RNI-like"/>
    <property type="match status" value="1"/>
</dbReference>
<dbReference type="Gene3D" id="3.80.10.10">
    <property type="entry name" value="Ribonuclease Inhibitor"/>
    <property type="match status" value="4"/>
</dbReference>
<dbReference type="Pfam" id="PF01170">
    <property type="entry name" value="UPF0020"/>
    <property type="match status" value="1"/>
</dbReference>
<dbReference type="SMART" id="SM00369">
    <property type="entry name" value="LRR_TYP"/>
    <property type="match status" value="5"/>
</dbReference>
<dbReference type="InterPro" id="IPR054170">
    <property type="entry name" value="RlmL_1st"/>
</dbReference>
<dbReference type="OrthoDB" id="416496at2759"/>
<dbReference type="CDD" id="cd11715">
    <property type="entry name" value="THUMP_AdoMetMT"/>
    <property type="match status" value="1"/>
</dbReference>
<evidence type="ECO:0000313" key="10">
    <source>
        <dbReference type="Proteomes" id="UP000239899"/>
    </source>
</evidence>
<comment type="subcellular location">
    <subcellularLocation>
        <location evidence="1">Cytoplasm</location>
        <location evidence="1">Cytoskeleton</location>
        <location evidence="1">Cilium axoneme</location>
    </subcellularLocation>
</comment>
<dbReference type="Pfam" id="PF00560">
    <property type="entry name" value="LRR_1"/>
    <property type="match status" value="1"/>
</dbReference>
<evidence type="ECO:0000256" key="6">
    <source>
        <dbReference type="SAM" id="MobiDB-lite"/>
    </source>
</evidence>
<reference evidence="9 10" key="1">
    <citation type="journal article" date="2018" name="Plant J.">
        <title>Genome sequences of Chlorella sorokiniana UTEX 1602 and Micractinium conductrix SAG 241.80: implications to maltose excretion by a green alga.</title>
        <authorList>
            <person name="Arriola M.B."/>
            <person name="Velmurugan N."/>
            <person name="Zhang Y."/>
            <person name="Plunkett M.H."/>
            <person name="Hondzo H."/>
            <person name="Barney B.M."/>
        </authorList>
    </citation>
    <scope>NUCLEOTIDE SEQUENCE [LARGE SCALE GENOMIC DNA]</scope>
    <source>
        <strain evidence="10">UTEX 1602</strain>
    </source>
</reference>
<feature type="region of interest" description="Disordered" evidence="6">
    <location>
        <begin position="759"/>
        <end position="798"/>
    </location>
</feature>
<feature type="compositionally biased region" description="Low complexity" evidence="6">
    <location>
        <begin position="1408"/>
        <end position="1423"/>
    </location>
</feature>
<name>A0A2P6U080_CHLSO</name>
<evidence type="ECO:0000256" key="2">
    <source>
        <dbReference type="ARBA" id="ARBA00022603"/>
    </source>
</evidence>
<feature type="domain" description="RlmL ferredoxin-like" evidence="8">
    <location>
        <begin position="1057"/>
        <end position="1113"/>
    </location>
</feature>
<dbReference type="SUPFAM" id="SSF53335">
    <property type="entry name" value="S-adenosyl-L-methionine-dependent methyltransferases"/>
    <property type="match status" value="1"/>
</dbReference>
<feature type="region of interest" description="Disordered" evidence="6">
    <location>
        <begin position="453"/>
        <end position="477"/>
    </location>
</feature>
<feature type="compositionally biased region" description="Basic and acidic residues" evidence="6">
    <location>
        <begin position="759"/>
        <end position="780"/>
    </location>
</feature>
<feature type="region of interest" description="Disordered" evidence="6">
    <location>
        <begin position="997"/>
        <end position="1027"/>
    </location>
</feature>
<dbReference type="PANTHER" id="PTHR47313">
    <property type="entry name" value="RIBOSOMAL RNA LARGE SUBUNIT METHYLTRANSFERASE K/L"/>
    <property type="match status" value="1"/>
</dbReference>
<evidence type="ECO:0000313" key="9">
    <source>
        <dbReference type="EMBL" id="PRW59721.1"/>
    </source>
</evidence>
<dbReference type="Pfam" id="PF22020">
    <property type="entry name" value="RlmL_1st"/>
    <property type="match status" value="1"/>
</dbReference>
<dbReference type="InterPro" id="IPR000241">
    <property type="entry name" value="RlmKL-like_Mtase"/>
</dbReference>
<dbReference type="InterPro" id="IPR053943">
    <property type="entry name" value="RlmKL-like_Mtase_CS"/>
</dbReference>
<dbReference type="InterPro" id="IPR029063">
    <property type="entry name" value="SAM-dependent_MTases_sf"/>
</dbReference>
<dbReference type="EMBL" id="LHPG02000003">
    <property type="protein sequence ID" value="PRW59721.1"/>
    <property type="molecule type" value="Genomic_DNA"/>
</dbReference>
<feature type="region of interest" description="Disordered" evidence="6">
    <location>
        <begin position="1372"/>
        <end position="1423"/>
    </location>
</feature>
<dbReference type="GO" id="GO:0008168">
    <property type="term" value="F:methyltransferase activity"/>
    <property type="evidence" value="ECO:0007669"/>
    <property type="project" value="UniProtKB-KW"/>
</dbReference>
<protein>
    <submittedName>
        <fullName evidence="9">RNA methylase</fullName>
    </submittedName>
</protein>
<dbReference type="InterPro" id="IPR032675">
    <property type="entry name" value="LRR_dom_sf"/>
</dbReference>